<protein>
    <submittedName>
        <fullName evidence="1">Uncharacterized protein</fullName>
    </submittedName>
</protein>
<gene>
    <name evidence="1" type="ORF">UFOVP1655_56</name>
</gene>
<sequence length="61" mass="7248">MSYNEYMIEYQIIAGDTIQNNFAFLEASSPENAKDKLVLQREEMIKIINVVLCDEDYWRLK</sequence>
<organism evidence="1">
    <name type="scientific">uncultured Caudovirales phage</name>
    <dbReference type="NCBI Taxonomy" id="2100421"/>
    <lineage>
        <taxon>Viruses</taxon>
        <taxon>Duplodnaviria</taxon>
        <taxon>Heunggongvirae</taxon>
        <taxon>Uroviricota</taxon>
        <taxon>Caudoviricetes</taxon>
        <taxon>Peduoviridae</taxon>
        <taxon>Maltschvirus</taxon>
        <taxon>Maltschvirus maltsch</taxon>
    </lineage>
</organism>
<reference evidence="1" key="1">
    <citation type="submission" date="2020-05" db="EMBL/GenBank/DDBJ databases">
        <authorList>
            <person name="Chiriac C."/>
            <person name="Salcher M."/>
            <person name="Ghai R."/>
            <person name="Kavagutti S V."/>
        </authorList>
    </citation>
    <scope>NUCLEOTIDE SEQUENCE</scope>
</reference>
<name>A0A6J5T326_9CAUD</name>
<proteinExistence type="predicted"/>
<accession>A0A6J5T326</accession>
<evidence type="ECO:0000313" key="1">
    <source>
        <dbReference type="EMBL" id="CAB4222212.1"/>
    </source>
</evidence>
<dbReference type="EMBL" id="LR797523">
    <property type="protein sequence ID" value="CAB4222212.1"/>
    <property type="molecule type" value="Genomic_DNA"/>
</dbReference>